<dbReference type="SMART" id="SM00014">
    <property type="entry name" value="acidPPc"/>
    <property type="match status" value="1"/>
</dbReference>
<dbReference type="GO" id="GO:0006644">
    <property type="term" value="P:phospholipid metabolic process"/>
    <property type="evidence" value="ECO:0007669"/>
    <property type="project" value="InterPro"/>
</dbReference>
<dbReference type="InterPro" id="IPR000326">
    <property type="entry name" value="PAP2/HPO"/>
</dbReference>
<reference evidence="9" key="1">
    <citation type="submission" date="2025-08" db="UniProtKB">
        <authorList>
            <consortium name="RefSeq"/>
        </authorList>
    </citation>
    <scope>IDENTIFICATION</scope>
    <source>
        <tissue evidence="9">Gonad</tissue>
    </source>
</reference>
<accession>A0A6P5A027</accession>
<keyword evidence="3 6" id="KW-0812">Transmembrane</keyword>
<evidence type="ECO:0000313" key="9">
    <source>
        <dbReference type="RefSeq" id="XP_019635186.1"/>
    </source>
</evidence>
<dbReference type="InterPro" id="IPR036938">
    <property type="entry name" value="PAP2/HPO_sf"/>
</dbReference>
<feature type="transmembrane region" description="Helical" evidence="6">
    <location>
        <begin position="7"/>
        <end position="30"/>
    </location>
</feature>
<proteinExistence type="inferred from homology"/>
<keyword evidence="8" id="KW-1185">Reference proteome</keyword>
<evidence type="ECO:0000256" key="1">
    <source>
        <dbReference type="ARBA" id="ARBA00004141"/>
    </source>
</evidence>
<dbReference type="AlphaFoldDB" id="A0A6P5A027"/>
<evidence type="ECO:0000256" key="3">
    <source>
        <dbReference type="ARBA" id="ARBA00022692"/>
    </source>
</evidence>
<feature type="transmembrane region" description="Helical" evidence="6">
    <location>
        <begin position="117"/>
        <end position="137"/>
    </location>
</feature>
<dbReference type="GO" id="GO:0007165">
    <property type="term" value="P:signal transduction"/>
    <property type="evidence" value="ECO:0007669"/>
    <property type="project" value="TreeGrafter"/>
</dbReference>
<dbReference type="GeneID" id="109478140"/>
<feature type="domain" description="Phosphatidic acid phosphatase type 2/haloperoxidase" evidence="7">
    <location>
        <begin position="116"/>
        <end position="256"/>
    </location>
</feature>
<dbReference type="Gene3D" id="1.20.144.10">
    <property type="entry name" value="Phosphatidic acid phosphatase type 2/haloperoxidase"/>
    <property type="match status" value="1"/>
</dbReference>
<evidence type="ECO:0000259" key="7">
    <source>
        <dbReference type="SMART" id="SM00014"/>
    </source>
</evidence>
<feature type="transmembrane region" description="Helical" evidence="6">
    <location>
        <begin position="245"/>
        <end position="264"/>
    </location>
</feature>
<dbReference type="RefSeq" id="XP_019635186.1">
    <property type="nucleotide sequence ID" value="XM_019779627.1"/>
</dbReference>
<sequence length="289" mass="32358">MAASARTWLLMVIDLICLPIAILPAAILVLSDIQPNESGFYCTDRRLSYPYRTGSWAHRVLGHWGVLIAMAILVFVLGELALYFREKRSLNDRGNAGQQEYSDILTNFFARLFKNTVLFFFGLSAAISVAYIAKYTVGELRPYFLQVCGLNFTCTSNTGLLFPNVCTGDKHSMESSKLGFVSGHATSHFYTAIYLALYIQARWKWRGPWLVKPAIQAAFVAFAVWHSYSRVAIYHHDIYEVNRGIALGVSFAGVMVLFVSDLFWDRAAAASRARSWYVATVGAPFGEDD</sequence>
<gene>
    <name evidence="9" type="primary">LOC109478140</name>
</gene>
<feature type="transmembrane region" description="Helical" evidence="6">
    <location>
        <begin position="61"/>
        <end position="84"/>
    </location>
</feature>
<dbReference type="GO" id="GO:0008195">
    <property type="term" value="F:phosphatidate phosphatase activity"/>
    <property type="evidence" value="ECO:0007669"/>
    <property type="project" value="TreeGrafter"/>
</dbReference>
<dbReference type="GO" id="GO:0046839">
    <property type="term" value="P:phospholipid dephosphorylation"/>
    <property type="evidence" value="ECO:0007669"/>
    <property type="project" value="TreeGrafter"/>
</dbReference>
<organism evidence="8 9">
    <name type="scientific">Branchiostoma belcheri</name>
    <name type="common">Amphioxus</name>
    <dbReference type="NCBI Taxonomy" id="7741"/>
    <lineage>
        <taxon>Eukaryota</taxon>
        <taxon>Metazoa</taxon>
        <taxon>Chordata</taxon>
        <taxon>Cephalochordata</taxon>
        <taxon>Leptocardii</taxon>
        <taxon>Amphioxiformes</taxon>
        <taxon>Branchiostomatidae</taxon>
        <taxon>Branchiostoma</taxon>
    </lineage>
</organism>
<dbReference type="GO" id="GO:0005886">
    <property type="term" value="C:plasma membrane"/>
    <property type="evidence" value="ECO:0007669"/>
    <property type="project" value="TreeGrafter"/>
</dbReference>
<dbReference type="PANTHER" id="PTHR10165">
    <property type="entry name" value="LIPID PHOSPHATE PHOSPHATASE"/>
    <property type="match status" value="1"/>
</dbReference>
<keyword evidence="5 6" id="KW-0472">Membrane</keyword>
<dbReference type="Pfam" id="PF01569">
    <property type="entry name" value="PAP2"/>
    <property type="match status" value="1"/>
</dbReference>
<dbReference type="PANTHER" id="PTHR10165:SF103">
    <property type="entry name" value="PHOSPHOLIPID PHOSPHATASE HOMOLOG 1.2 HOMOLOG"/>
    <property type="match status" value="1"/>
</dbReference>
<evidence type="ECO:0000313" key="8">
    <source>
        <dbReference type="Proteomes" id="UP000515135"/>
    </source>
</evidence>
<evidence type="ECO:0000256" key="5">
    <source>
        <dbReference type="ARBA" id="ARBA00023136"/>
    </source>
</evidence>
<protein>
    <submittedName>
        <fullName evidence="9">Phospholipid phosphatase 2-like</fullName>
    </submittedName>
</protein>
<comment type="subcellular location">
    <subcellularLocation>
        <location evidence="1">Membrane</location>
        <topology evidence="1">Multi-pass membrane protein</topology>
    </subcellularLocation>
</comment>
<dbReference type="Proteomes" id="UP000515135">
    <property type="component" value="Unplaced"/>
</dbReference>
<dbReference type="InterPro" id="IPR043216">
    <property type="entry name" value="PAP-like"/>
</dbReference>
<evidence type="ECO:0000256" key="6">
    <source>
        <dbReference type="SAM" id="Phobius"/>
    </source>
</evidence>
<keyword evidence="4 6" id="KW-1133">Transmembrane helix</keyword>
<dbReference type="OrthoDB" id="8907274at2759"/>
<evidence type="ECO:0000256" key="2">
    <source>
        <dbReference type="ARBA" id="ARBA00008816"/>
    </source>
</evidence>
<comment type="similarity">
    <text evidence="2">Belongs to the PA-phosphatase related phosphoesterase family.</text>
</comment>
<name>A0A6P5A027_BRABE</name>
<dbReference type="SUPFAM" id="SSF48317">
    <property type="entry name" value="Acid phosphatase/Vanadium-dependent haloperoxidase"/>
    <property type="match status" value="1"/>
</dbReference>
<dbReference type="KEGG" id="bbel:109478140"/>
<feature type="transmembrane region" description="Helical" evidence="6">
    <location>
        <begin position="178"/>
        <end position="197"/>
    </location>
</feature>
<evidence type="ECO:0000256" key="4">
    <source>
        <dbReference type="ARBA" id="ARBA00022989"/>
    </source>
</evidence>